<evidence type="ECO:0000256" key="4">
    <source>
        <dbReference type="ARBA" id="ARBA00013244"/>
    </source>
</evidence>
<evidence type="ECO:0000256" key="6">
    <source>
        <dbReference type="ARBA" id="ARBA00023315"/>
    </source>
</evidence>
<dbReference type="RefSeq" id="WP_091270124.1">
    <property type="nucleotide sequence ID" value="NZ_FMCS01000019.1"/>
</dbReference>
<gene>
    <name evidence="9" type="ORF">GA0070214_1195</name>
</gene>
<dbReference type="GO" id="GO:0050348">
    <property type="term" value="F:trehalose O-mycolyltransferase activity"/>
    <property type="evidence" value="ECO:0007669"/>
    <property type="project" value="UniProtKB-EC"/>
</dbReference>
<organism evidence="9 10">
    <name type="scientific">Micromonospora chaiyaphumensis</name>
    <dbReference type="NCBI Taxonomy" id="307119"/>
    <lineage>
        <taxon>Bacteria</taxon>
        <taxon>Bacillati</taxon>
        <taxon>Actinomycetota</taxon>
        <taxon>Actinomycetes</taxon>
        <taxon>Micromonosporales</taxon>
        <taxon>Micromonosporaceae</taxon>
        <taxon>Micromonospora</taxon>
    </lineage>
</organism>
<evidence type="ECO:0000313" key="10">
    <source>
        <dbReference type="Proteomes" id="UP000199629"/>
    </source>
</evidence>
<proteinExistence type="inferred from homology"/>
<dbReference type="InterPro" id="IPR050583">
    <property type="entry name" value="Mycobacterial_A85_antigen"/>
</dbReference>
<dbReference type="EC" id="2.3.1.20" evidence="4"/>
<dbReference type="InterPro" id="IPR006311">
    <property type="entry name" value="TAT_signal"/>
</dbReference>
<evidence type="ECO:0000256" key="1">
    <source>
        <dbReference type="ARBA" id="ARBA00000697"/>
    </source>
</evidence>
<evidence type="ECO:0000256" key="7">
    <source>
        <dbReference type="ARBA" id="ARBA00032572"/>
    </source>
</evidence>
<evidence type="ECO:0000256" key="5">
    <source>
        <dbReference type="ARBA" id="ARBA00022679"/>
    </source>
</evidence>
<dbReference type="PANTHER" id="PTHR48098:SF1">
    <property type="entry name" value="DIACYLGLYCEROL ACYLTRANSFERASE_MYCOLYLTRANSFERASE AG85A"/>
    <property type="match status" value="1"/>
</dbReference>
<dbReference type="EMBL" id="FMCS01000019">
    <property type="protein sequence ID" value="SCF34753.1"/>
    <property type="molecule type" value="Genomic_DNA"/>
</dbReference>
<dbReference type="InterPro" id="IPR000801">
    <property type="entry name" value="Esterase-like"/>
</dbReference>
<dbReference type="Pfam" id="PF00756">
    <property type="entry name" value="Esterase"/>
    <property type="match status" value="1"/>
</dbReference>
<dbReference type="InterPro" id="IPR029058">
    <property type="entry name" value="AB_hydrolase_fold"/>
</dbReference>
<sequence length="270" mass="28545">MAHILTRRTLLAAGAGVAGAAVVGGLTARRLAEPRPGPGPAVPDAPAGDERLIRIASGARGREVDLWTAVPEGYGDGRGLPVCLVLHGASATPRDYGRFGLARFLTDAVRRGAPPFALAGATGGRLSWRRSGDDDPQRMVREELPAWCARRGFDSSRLAVWGWSMGGFGALLLAEAYPGWLRAVAAFSPAVRPGDAVFTGADRLRGTPVGLWCGRQDNFLKDVRALARALPEPPVRAAWADGRHNFAYWGTVIPDAFALLGAALTPPRKA</sequence>
<keyword evidence="10" id="KW-1185">Reference proteome</keyword>
<dbReference type="AlphaFoldDB" id="A0A1C4ZP29"/>
<keyword evidence="6" id="KW-0012">Acyltransferase</keyword>
<evidence type="ECO:0000256" key="8">
    <source>
        <dbReference type="ARBA" id="ARBA00048109"/>
    </source>
</evidence>
<comment type="catalytic activity">
    <reaction evidence="8">
        <text>an acyl-CoA + a 1,2-diacyl-sn-glycerol = a triacyl-sn-glycerol + CoA</text>
        <dbReference type="Rhea" id="RHEA:10868"/>
        <dbReference type="ChEBI" id="CHEBI:17815"/>
        <dbReference type="ChEBI" id="CHEBI:57287"/>
        <dbReference type="ChEBI" id="CHEBI:58342"/>
        <dbReference type="ChEBI" id="CHEBI:64615"/>
        <dbReference type="EC" id="2.3.1.20"/>
    </reaction>
</comment>
<comment type="similarity">
    <text evidence="2">Belongs to the mycobacterial A85 antigen family.</text>
</comment>
<protein>
    <recommendedName>
        <fullName evidence="7">Acyl-CoA:diacylglycerol acyltransferase</fullName>
        <ecNumber evidence="3">2.3.1.122</ecNumber>
        <ecNumber evidence="4">2.3.1.20</ecNumber>
    </recommendedName>
</protein>
<dbReference type="GO" id="GO:0004144">
    <property type="term" value="F:diacylglycerol O-acyltransferase activity"/>
    <property type="evidence" value="ECO:0007669"/>
    <property type="project" value="UniProtKB-EC"/>
</dbReference>
<dbReference type="PROSITE" id="PS51318">
    <property type="entry name" value="TAT"/>
    <property type="match status" value="1"/>
</dbReference>
<dbReference type="EC" id="2.3.1.122" evidence="3"/>
<name>A0A1C4ZP29_9ACTN</name>
<dbReference type="SUPFAM" id="SSF53474">
    <property type="entry name" value="alpha/beta-Hydrolases"/>
    <property type="match status" value="1"/>
</dbReference>
<dbReference type="Gene3D" id="3.40.50.1820">
    <property type="entry name" value="alpha/beta hydrolase"/>
    <property type="match status" value="1"/>
</dbReference>
<evidence type="ECO:0000256" key="2">
    <source>
        <dbReference type="ARBA" id="ARBA00005874"/>
    </source>
</evidence>
<reference evidence="10" key="1">
    <citation type="submission" date="2016-06" db="EMBL/GenBank/DDBJ databases">
        <authorList>
            <person name="Varghese N."/>
            <person name="Submissions Spin"/>
        </authorList>
    </citation>
    <scope>NUCLEOTIDE SEQUENCE [LARGE SCALE GENOMIC DNA]</scope>
    <source>
        <strain evidence="10">DSM 45246</strain>
    </source>
</reference>
<evidence type="ECO:0000256" key="3">
    <source>
        <dbReference type="ARBA" id="ARBA00012820"/>
    </source>
</evidence>
<keyword evidence="5" id="KW-0808">Transferase</keyword>
<accession>A0A1C4ZP29</accession>
<dbReference type="Proteomes" id="UP000199629">
    <property type="component" value="Unassembled WGS sequence"/>
</dbReference>
<dbReference type="PANTHER" id="PTHR48098">
    <property type="entry name" value="ENTEROCHELIN ESTERASE-RELATED"/>
    <property type="match status" value="1"/>
</dbReference>
<evidence type="ECO:0000313" key="9">
    <source>
        <dbReference type="EMBL" id="SCF34753.1"/>
    </source>
</evidence>
<comment type="catalytic activity">
    <reaction evidence="1">
        <text>2 alpha,alpha'-trehalose 6-mycolate = alpha,alpha'-trehalose 6,6'-bismycolate + alpha,alpha-trehalose</text>
        <dbReference type="Rhea" id="RHEA:23472"/>
        <dbReference type="ChEBI" id="CHEBI:16551"/>
        <dbReference type="ChEBI" id="CHEBI:18195"/>
        <dbReference type="ChEBI" id="CHEBI:18234"/>
        <dbReference type="EC" id="2.3.1.122"/>
    </reaction>
</comment>